<feature type="domain" description="Endoplasmic reticulum vesicle transporter N-terminal" evidence="8">
    <location>
        <begin position="7"/>
        <end position="94"/>
    </location>
</feature>
<name>A0A376B5W9_9ASCO</name>
<sequence length="401" mass="45728">MKSKLTLLDVFNKTEEDVRLRTRSGGLITLGCLFTVFLLLYSEWKQFNTITTHPSLVVDRDRNLKLDINLDVTFPHMPCELLSLDIMDDSGEVQLDLLSSIFAKTRLDSDGNILDKEVPFDTTDDTKELVPEDYCGPCYGARDQNNNDNLPKEQKVCCQTCDQVKEAYVNAGWAFYDGRDIEQCEKEGYVKRVEETINEGCRIQGTAKLNRIQGNLHFAPGKPYKNPINGNGHFHDVSLYNKFPNLNFNHIIHELSFGPKNTKNDQVLSRPLNGHEEIHMDNAHNIHYSYFTKIVPTRFEYIDGTKLETTQYSATMHERPVEGGRDEDHPNTVHSRGGIPSLFVFFEMGPLKVINKEEFKMTWASFILNCITSIGGVLAVGTVVDKMTYKAAQYIRQKKDL</sequence>
<reference evidence="10" key="1">
    <citation type="submission" date="2018-06" db="EMBL/GenBank/DDBJ databases">
        <authorList>
            <person name="Guldener U."/>
        </authorList>
    </citation>
    <scope>NUCLEOTIDE SEQUENCE [LARGE SCALE GENOMIC DNA]</scope>
    <source>
        <strain evidence="10">UTAD17</strain>
    </source>
</reference>
<evidence type="ECO:0000256" key="3">
    <source>
        <dbReference type="ARBA" id="ARBA00022692"/>
    </source>
</evidence>
<dbReference type="VEuPathDB" id="FungiDB:SCODWIG_01792"/>
<protein>
    <recommendedName>
        <fullName evidence="6">Endoplasmic reticulum-Golgi intermediate compartment protein</fullName>
    </recommendedName>
</protein>
<dbReference type="GO" id="GO:0006890">
    <property type="term" value="P:retrograde vesicle-mediated transport, Golgi to endoplasmic reticulum"/>
    <property type="evidence" value="ECO:0007669"/>
    <property type="project" value="TreeGrafter"/>
</dbReference>
<dbReference type="PANTHER" id="PTHR10984:SF25">
    <property type="entry name" value="ENDOPLASMIC RETICULUM-GOLGI INTERMEDIATE COMPARTMENT PROTEIN 3"/>
    <property type="match status" value="1"/>
</dbReference>
<comment type="function">
    <text evidence="6">Plays a role in transport between endoplasmic reticulum and Golgi.</text>
</comment>
<keyword evidence="6" id="KW-0256">Endoplasmic reticulum</keyword>
<dbReference type="Proteomes" id="UP000262825">
    <property type="component" value="Unassembled WGS sequence"/>
</dbReference>
<comment type="similarity">
    <text evidence="2 6">Belongs to the ERGIC family.</text>
</comment>
<dbReference type="GO" id="GO:0030134">
    <property type="term" value="C:COPII-coated ER to Golgi transport vesicle"/>
    <property type="evidence" value="ECO:0007669"/>
    <property type="project" value="TreeGrafter"/>
</dbReference>
<gene>
    <name evidence="9" type="ORF">SCODWIG_01792</name>
</gene>
<keyword evidence="10" id="KW-1185">Reference proteome</keyword>
<dbReference type="InterPro" id="IPR012936">
    <property type="entry name" value="Erv_C"/>
</dbReference>
<keyword evidence="6" id="KW-0931">ER-Golgi transport</keyword>
<dbReference type="AlphaFoldDB" id="A0A376B5W9"/>
<dbReference type="InterPro" id="IPR045888">
    <property type="entry name" value="Erv"/>
</dbReference>
<dbReference type="Pfam" id="PF07970">
    <property type="entry name" value="COPIIcoated_ERV"/>
    <property type="match status" value="1"/>
</dbReference>
<evidence type="ECO:0000256" key="5">
    <source>
        <dbReference type="ARBA" id="ARBA00023136"/>
    </source>
</evidence>
<keyword evidence="5 6" id="KW-0472">Membrane</keyword>
<accession>A0A376B5W9</accession>
<keyword evidence="6" id="KW-0333">Golgi apparatus</keyword>
<dbReference type="OrthoDB" id="270930at2759"/>
<feature type="transmembrane region" description="Helical" evidence="6">
    <location>
        <begin position="363"/>
        <end position="384"/>
    </location>
</feature>
<evidence type="ECO:0000259" key="7">
    <source>
        <dbReference type="Pfam" id="PF07970"/>
    </source>
</evidence>
<dbReference type="PANTHER" id="PTHR10984">
    <property type="entry name" value="ENDOPLASMIC RETICULUM-GOLGI INTERMEDIATE COMPARTMENT PROTEIN"/>
    <property type="match status" value="1"/>
</dbReference>
<dbReference type="InterPro" id="IPR039542">
    <property type="entry name" value="Erv_N"/>
</dbReference>
<evidence type="ECO:0000256" key="1">
    <source>
        <dbReference type="ARBA" id="ARBA00004141"/>
    </source>
</evidence>
<evidence type="ECO:0000256" key="4">
    <source>
        <dbReference type="ARBA" id="ARBA00022989"/>
    </source>
</evidence>
<dbReference type="Pfam" id="PF13850">
    <property type="entry name" value="ERGIC_N"/>
    <property type="match status" value="1"/>
</dbReference>
<evidence type="ECO:0000259" key="8">
    <source>
        <dbReference type="Pfam" id="PF13850"/>
    </source>
</evidence>
<proteinExistence type="inferred from homology"/>
<feature type="domain" description="Endoplasmic reticulum vesicle transporter C-terminal" evidence="7">
    <location>
        <begin position="138"/>
        <end position="385"/>
    </location>
</feature>
<evidence type="ECO:0000313" key="10">
    <source>
        <dbReference type="Proteomes" id="UP000262825"/>
    </source>
</evidence>
<dbReference type="GO" id="GO:0006888">
    <property type="term" value="P:endoplasmic reticulum to Golgi vesicle-mediated transport"/>
    <property type="evidence" value="ECO:0007669"/>
    <property type="project" value="UniProtKB-UniRule"/>
</dbReference>
<organism evidence="9 10">
    <name type="scientific">Saccharomycodes ludwigii</name>
    <dbReference type="NCBI Taxonomy" id="36035"/>
    <lineage>
        <taxon>Eukaryota</taxon>
        <taxon>Fungi</taxon>
        <taxon>Dikarya</taxon>
        <taxon>Ascomycota</taxon>
        <taxon>Saccharomycotina</taxon>
        <taxon>Saccharomycetes</taxon>
        <taxon>Saccharomycodales</taxon>
        <taxon>Saccharomycodaceae</taxon>
        <taxon>Saccharomycodes</taxon>
    </lineage>
</organism>
<evidence type="ECO:0000256" key="2">
    <source>
        <dbReference type="ARBA" id="ARBA00005648"/>
    </source>
</evidence>
<evidence type="ECO:0000256" key="6">
    <source>
        <dbReference type="RuleBase" id="RU369013"/>
    </source>
</evidence>
<keyword evidence="3 6" id="KW-0812">Transmembrane</keyword>
<keyword evidence="4 6" id="KW-1133">Transmembrane helix</keyword>
<comment type="subcellular location">
    <subcellularLocation>
        <location evidence="6">Endoplasmic reticulum membrane</location>
        <topology evidence="6">Multi-pass membrane protein</topology>
    </subcellularLocation>
    <subcellularLocation>
        <location evidence="6">Endoplasmic reticulum-Golgi intermediate compartment membrane</location>
        <topology evidence="6">Multi-pass membrane protein</topology>
    </subcellularLocation>
    <subcellularLocation>
        <location evidence="6">Golgi apparatus membrane</location>
        <topology evidence="6">Multi-pass membrane protein</topology>
    </subcellularLocation>
    <subcellularLocation>
        <location evidence="1">Membrane</location>
        <topology evidence="1">Multi-pass membrane protein</topology>
    </subcellularLocation>
</comment>
<dbReference type="EMBL" id="UFAJ01000255">
    <property type="protein sequence ID" value="SSD60031.1"/>
    <property type="molecule type" value="Genomic_DNA"/>
</dbReference>
<dbReference type="GO" id="GO:0000139">
    <property type="term" value="C:Golgi membrane"/>
    <property type="evidence" value="ECO:0007669"/>
    <property type="project" value="UniProtKB-SubCell"/>
</dbReference>
<dbReference type="GO" id="GO:0033116">
    <property type="term" value="C:endoplasmic reticulum-Golgi intermediate compartment membrane"/>
    <property type="evidence" value="ECO:0007669"/>
    <property type="project" value="UniProtKB-SubCell"/>
</dbReference>
<dbReference type="GO" id="GO:0005789">
    <property type="term" value="C:endoplasmic reticulum membrane"/>
    <property type="evidence" value="ECO:0007669"/>
    <property type="project" value="UniProtKB-SubCell"/>
</dbReference>
<evidence type="ECO:0000313" key="9">
    <source>
        <dbReference type="EMBL" id="SSD60031.1"/>
    </source>
</evidence>
<feature type="transmembrane region" description="Helical" evidence="6">
    <location>
        <begin position="20"/>
        <end position="41"/>
    </location>
</feature>
<keyword evidence="6" id="KW-0813">Transport</keyword>